<evidence type="ECO:0000313" key="2">
    <source>
        <dbReference type="Proteomes" id="UP000499080"/>
    </source>
</evidence>
<comment type="caution">
    <text evidence="1">The sequence shown here is derived from an EMBL/GenBank/DDBJ whole genome shotgun (WGS) entry which is preliminary data.</text>
</comment>
<dbReference type="Proteomes" id="UP000499080">
    <property type="component" value="Unassembled WGS sequence"/>
</dbReference>
<dbReference type="AlphaFoldDB" id="A0A4Y2T4T8"/>
<name>A0A4Y2T4T8_ARAVE</name>
<sequence>MIVCDAPSCQERYRNPGVSEMRQSSLEILRSSVETCSLCELVSCETPSAIVLDLAVHISESLSSCTSNLCKCCFHCYLRFVFSGIFENKASFTINLLLELFSPYIH</sequence>
<keyword evidence="2" id="KW-1185">Reference proteome</keyword>
<gene>
    <name evidence="1" type="ORF">AVEN_206714_1</name>
</gene>
<dbReference type="EMBL" id="BGPR01026136">
    <property type="protein sequence ID" value="GBN95618.1"/>
    <property type="molecule type" value="Genomic_DNA"/>
</dbReference>
<organism evidence="1 2">
    <name type="scientific">Araneus ventricosus</name>
    <name type="common">Orbweaver spider</name>
    <name type="synonym">Epeira ventricosa</name>
    <dbReference type="NCBI Taxonomy" id="182803"/>
    <lineage>
        <taxon>Eukaryota</taxon>
        <taxon>Metazoa</taxon>
        <taxon>Ecdysozoa</taxon>
        <taxon>Arthropoda</taxon>
        <taxon>Chelicerata</taxon>
        <taxon>Arachnida</taxon>
        <taxon>Araneae</taxon>
        <taxon>Araneomorphae</taxon>
        <taxon>Entelegynae</taxon>
        <taxon>Araneoidea</taxon>
        <taxon>Araneidae</taxon>
        <taxon>Araneus</taxon>
    </lineage>
</organism>
<evidence type="ECO:0000313" key="1">
    <source>
        <dbReference type="EMBL" id="GBN95618.1"/>
    </source>
</evidence>
<accession>A0A4Y2T4T8</accession>
<reference evidence="1 2" key="1">
    <citation type="journal article" date="2019" name="Sci. Rep.">
        <title>Orb-weaving spider Araneus ventricosus genome elucidates the spidroin gene catalogue.</title>
        <authorList>
            <person name="Kono N."/>
            <person name="Nakamura H."/>
            <person name="Ohtoshi R."/>
            <person name="Moran D.A.P."/>
            <person name="Shinohara A."/>
            <person name="Yoshida Y."/>
            <person name="Fujiwara M."/>
            <person name="Mori M."/>
            <person name="Tomita M."/>
            <person name="Arakawa K."/>
        </authorList>
    </citation>
    <scope>NUCLEOTIDE SEQUENCE [LARGE SCALE GENOMIC DNA]</scope>
</reference>
<proteinExistence type="predicted"/>
<protein>
    <submittedName>
        <fullName evidence="1">Uncharacterized protein</fullName>
    </submittedName>
</protein>